<accession>A0A9K3KKM8</accession>
<dbReference type="Proteomes" id="UP000693970">
    <property type="component" value="Unassembled WGS sequence"/>
</dbReference>
<gene>
    <name evidence="1" type="ORF">IV203_032411</name>
</gene>
<protein>
    <submittedName>
        <fullName evidence="1">Uncharacterized protein</fullName>
    </submittedName>
</protein>
<sequence length="145" mass="16460">MVSHWSAGKYNFGGNRLYAIPQGNISASIKWRNIKARQLLYPDIMDGNVALEEADETKSLEAIFSMHIEYAEYGGKIFKGGIRDKCGKDGDTLERNMSISVANPISTIVVTHEKLNDLMKSFHSVDYRFCHPLERLKLVFEAIIY</sequence>
<name>A0A9K3KKM8_9STRA</name>
<comment type="caution">
    <text evidence="1">The sequence shown here is derived from an EMBL/GenBank/DDBJ whole genome shotgun (WGS) entry which is preliminary data.</text>
</comment>
<reference evidence="1" key="1">
    <citation type="journal article" date="2021" name="Sci. Rep.">
        <title>Diploid genomic architecture of Nitzschia inconspicua, an elite biomass production diatom.</title>
        <authorList>
            <person name="Oliver A."/>
            <person name="Podell S."/>
            <person name="Pinowska A."/>
            <person name="Traller J.C."/>
            <person name="Smith S.R."/>
            <person name="McClure R."/>
            <person name="Beliaev A."/>
            <person name="Bohutskyi P."/>
            <person name="Hill E.A."/>
            <person name="Rabines A."/>
            <person name="Zheng H."/>
            <person name="Allen L.Z."/>
            <person name="Kuo A."/>
            <person name="Grigoriev I.V."/>
            <person name="Allen A.E."/>
            <person name="Hazlebeck D."/>
            <person name="Allen E.E."/>
        </authorList>
    </citation>
    <scope>NUCLEOTIDE SEQUENCE</scope>
    <source>
        <strain evidence="1">Hildebrandi</strain>
    </source>
</reference>
<keyword evidence="2" id="KW-1185">Reference proteome</keyword>
<dbReference type="EMBL" id="JAGRRH010000022">
    <property type="protein sequence ID" value="KAG7344880.1"/>
    <property type="molecule type" value="Genomic_DNA"/>
</dbReference>
<evidence type="ECO:0000313" key="2">
    <source>
        <dbReference type="Proteomes" id="UP000693970"/>
    </source>
</evidence>
<organism evidence="1 2">
    <name type="scientific">Nitzschia inconspicua</name>
    <dbReference type="NCBI Taxonomy" id="303405"/>
    <lineage>
        <taxon>Eukaryota</taxon>
        <taxon>Sar</taxon>
        <taxon>Stramenopiles</taxon>
        <taxon>Ochrophyta</taxon>
        <taxon>Bacillariophyta</taxon>
        <taxon>Bacillariophyceae</taxon>
        <taxon>Bacillariophycidae</taxon>
        <taxon>Bacillariales</taxon>
        <taxon>Bacillariaceae</taxon>
        <taxon>Nitzschia</taxon>
    </lineage>
</organism>
<evidence type="ECO:0000313" key="1">
    <source>
        <dbReference type="EMBL" id="KAG7344880.1"/>
    </source>
</evidence>
<reference evidence="1" key="2">
    <citation type="submission" date="2021-04" db="EMBL/GenBank/DDBJ databases">
        <authorList>
            <person name="Podell S."/>
        </authorList>
    </citation>
    <scope>NUCLEOTIDE SEQUENCE</scope>
    <source>
        <strain evidence="1">Hildebrandi</strain>
    </source>
</reference>
<dbReference type="AlphaFoldDB" id="A0A9K3KKM8"/>
<proteinExistence type="predicted"/>